<dbReference type="InterPro" id="IPR036388">
    <property type="entry name" value="WH-like_DNA-bd_sf"/>
</dbReference>
<keyword evidence="1" id="KW-0678">Repressor</keyword>
<dbReference type="GO" id="GO:0003700">
    <property type="term" value="F:DNA-binding transcription factor activity"/>
    <property type="evidence" value="ECO:0007669"/>
    <property type="project" value="InterPro"/>
</dbReference>
<keyword evidence="3" id="KW-0804">Transcription</keyword>
<dbReference type="Gene3D" id="1.10.10.10">
    <property type="entry name" value="Winged helix-like DNA-binding domain superfamily/Winged helix DNA-binding domain"/>
    <property type="match status" value="1"/>
</dbReference>
<dbReference type="EMBL" id="NOXS01000034">
    <property type="protein sequence ID" value="OYQ17423.1"/>
    <property type="molecule type" value="Genomic_DNA"/>
</dbReference>
<dbReference type="Gene3D" id="3.40.50.1360">
    <property type="match status" value="1"/>
</dbReference>
<feature type="domain" description="HTH deoR-type" evidence="4">
    <location>
        <begin position="24"/>
        <end position="79"/>
    </location>
</feature>
<keyword evidence="2" id="KW-0805">Transcription regulation</keyword>
<dbReference type="InterPro" id="IPR014036">
    <property type="entry name" value="DeoR-like_C"/>
</dbReference>
<evidence type="ECO:0000256" key="2">
    <source>
        <dbReference type="ARBA" id="ARBA00023015"/>
    </source>
</evidence>
<dbReference type="PRINTS" id="PR00037">
    <property type="entry name" value="HTHLACR"/>
</dbReference>
<comment type="caution">
    <text evidence="5">The sequence shown here is derived from an EMBL/GenBank/DDBJ whole genome shotgun (WGS) entry which is preliminary data.</text>
</comment>
<gene>
    <name evidence="5" type="ORF">CHR90_15825</name>
</gene>
<dbReference type="SUPFAM" id="SSF46785">
    <property type="entry name" value="Winged helix' DNA-binding domain"/>
    <property type="match status" value="1"/>
</dbReference>
<keyword evidence="6" id="KW-1185">Reference proteome</keyword>
<proteinExistence type="predicted"/>
<dbReference type="InterPro" id="IPR036390">
    <property type="entry name" value="WH_DNA-bd_sf"/>
</dbReference>
<dbReference type="InterPro" id="IPR050313">
    <property type="entry name" value="Carb_Metab_HTH_regulators"/>
</dbReference>
<sequence length="282" mass="30791">MVRVPLSLTRSDPRLHSPVLQGLANDRQQEILKLARAAGRVTVEDLAARFEVTPQTIRKDLNDLCDRRLLSRVHGGAVISSGVSNLAYQARRFVAQVEKEAIGAAAAKHIPNRASLFINIGTTTEEVAKALGGHEDLLVITNNLNVATLLYPNPNIDVIVAGGPVRRSDGAVVGEATVQFIHQFKVDYAVIGASAIDEEGALLDFDYREVRVSRAIIENARHVILVADRLKFERTAPVRIGHVSEIDLFVTDRLPDGKIAEICRAHSVEVEEVGSFEEETVA</sequence>
<dbReference type="Pfam" id="PF08220">
    <property type="entry name" value="HTH_DeoR"/>
    <property type="match status" value="1"/>
</dbReference>
<evidence type="ECO:0000256" key="3">
    <source>
        <dbReference type="ARBA" id="ARBA00023163"/>
    </source>
</evidence>
<dbReference type="Pfam" id="PF00455">
    <property type="entry name" value="DeoRC"/>
    <property type="match status" value="1"/>
</dbReference>
<evidence type="ECO:0000313" key="6">
    <source>
        <dbReference type="Proteomes" id="UP000216361"/>
    </source>
</evidence>
<evidence type="ECO:0000259" key="4">
    <source>
        <dbReference type="PROSITE" id="PS51000"/>
    </source>
</evidence>
<dbReference type="PANTHER" id="PTHR30363">
    <property type="entry name" value="HTH-TYPE TRANSCRIPTIONAL REGULATOR SRLR-RELATED"/>
    <property type="match status" value="1"/>
</dbReference>
<dbReference type="SUPFAM" id="SSF100950">
    <property type="entry name" value="NagB/RpiA/CoA transferase-like"/>
    <property type="match status" value="1"/>
</dbReference>
<reference evidence="5 6" key="1">
    <citation type="submission" date="2017-07" db="EMBL/GenBank/DDBJ databases">
        <title>Elstera cyanobacteriorum sp. nov., a novel bacterium isolated from cyanobacterial aggregates in a eutrophic lake.</title>
        <authorList>
            <person name="Cai H."/>
        </authorList>
    </citation>
    <scope>NUCLEOTIDE SEQUENCE [LARGE SCALE GENOMIC DNA]</scope>
    <source>
        <strain evidence="5 6">TH019</strain>
    </source>
</reference>
<organism evidence="5 6">
    <name type="scientific">Elstera cyanobacteriorum</name>
    <dbReference type="NCBI Taxonomy" id="2022747"/>
    <lineage>
        <taxon>Bacteria</taxon>
        <taxon>Pseudomonadati</taxon>
        <taxon>Pseudomonadota</taxon>
        <taxon>Alphaproteobacteria</taxon>
        <taxon>Rhodospirillales</taxon>
        <taxon>Rhodospirillaceae</taxon>
        <taxon>Elstera</taxon>
    </lineage>
</organism>
<dbReference type="InterPro" id="IPR001034">
    <property type="entry name" value="DeoR_HTH"/>
</dbReference>
<protein>
    <submittedName>
        <fullName evidence="5">DeoR family transcriptional regulator</fullName>
    </submittedName>
</protein>
<accession>A0A255XKA0</accession>
<dbReference type="SMART" id="SM00420">
    <property type="entry name" value="HTH_DEOR"/>
    <property type="match status" value="1"/>
</dbReference>
<evidence type="ECO:0000256" key="1">
    <source>
        <dbReference type="ARBA" id="ARBA00022491"/>
    </source>
</evidence>
<name>A0A255XKA0_9PROT</name>
<dbReference type="PANTHER" id="PTHR30363:SF4">
    <property type="entry name" value="GLYCEROL-3-PHOSPHATE REGULON REPRESSOR"/>
    <property type="match status" value="1"/>
</dbReference>
<dbReference type="AlphaFoldDB" id="A0A255XKA0"/>
<dbReference type="Proteomes" id="UP000216361">
    <property type="component" value="Unassembled WGS sequence"/>
</dbReference>
<dbReference type="InterPro" id="IPR037171">
    <property type="entry name" value="NagB/RpiA_transferase-like"/>
</dbReference>
<dbReference type="SMART" id="SM01134">
    <property type="entry name" value="DeoRC"/>
    <property type="match status" value="1"/>
</dbReference>
<evidence type="ECO:0000313" key="5">
    <source>
        <dbReference type="EMBL" id="OYQ17423.1"/>
    </source>
</evidence>
<dbReference type="OrthoDB" id="9814815at2"/>
<dbReference type="PROSITE" id="PS51000">
    <property type="entry name" value="HTH_DEOR_2"/>
    <property type="match status" value="1"/>
</dbReference>
<dbReference type="RefSeq" id="WP_094410081.1">
    <property type="nucleotide sequence ID" value="NZ_BMJZ01000005.1"/>
</dbReference>